<dbReference type="GO" id="GO:0022857">
    <property type="term" value="F:transmembrane transporter activity"/>
    <property type="evidence" value="ECO:0007669"/>
    <property type="project" value="InterPro"/>
</dbReference>
<feature type="transmembrane region" description="Helical" evidence="9">
    <location>
        <begin position="320"/>
        <end position="342"/>
    </location>
</feature>
<evidence type="ECO:0000256" key="3">
    <source>
        <dbReference type="ARBA" id="ARBA00022475"/>
    </source>
</evidence>
<evidence type="ECO:0000256" key="2">
    <source>
        <dbReference type="ARBA" id="ARBA00022448"/>
    </source>
</evidence>
<keyword evidence="2" id="KW-0813">Transport</keyword>
<evidence type="ECO:0000256" key="5">
    <source>
        <dbReference type="ARBA" id="ARBA00022692"/>
    </source>
</evidence>
<dbReference type="OrthoDB" id="6133115at2759"/>
<protein>
    <submittedName>
        <fullName evidence="11">Sugar tr and/or MFS 1 domain containing protein</fullName>
    </submittedName>
</protein>
<dbReference type="EMBL" id="QDEB01072617">
    <property type="protein sequence ID" value="RZC35256.1"/>
    <property type="molecule type" value="Genomic_DNA"/>
</dbReference>
<dbReference type="SUPFAM" id="SSF103473">
    <property type="entry name" value="MFS general substrate transporter"/>
    <property type="match status" value="1"/>
</dbReference>
<keyword evidence="7 9" id="KW-0472">Membrane</keyword>
<evidence type="ECO:0000256" key="8">
    <source>
        <dbReference type="ARBA" id="ARBA00023180"/>
    </source>
</evidence>
<gene>
    <name evidence="11" type="ORF">BDFB_012046</name>
</gene>
<evidence type="ECO:0000256" key="1">
    <source>
        <dbReference type="ARBA" id="ARBA00004651"/>
    </source>
</evidence>
<dbReference type="PANTHER" id="PTHR48021:SF46">
    <property type="entry name" value="MAJOR FACILITATOR SUPERFAMILY (MFS) PROFILE DOMAIN-CONTAINING PROTEIN"/>
    <property type="match status" value="1"/>
</dbReference>
<accession>A0A482VRE5</accession>
<dbReference type="PRINTS" id="PR00171">
    <property type="entry name" value="SUGRTRNSPORT"/>
</dbReference>
<dbReference type="InterPro" id="IPR005828">
    <property type="entry name" value="MFS_sugar_transport-like"/>
</dbReference>
<feature type="transmembrane region" description="Helical" evidence="9">
    <location>
        <begin position="89"/>
        <end position="107"/>
    </location>
</feature>
<proteinExistence type="predicted"/>
<feature type="transmembrane region" description="Helical" evidence="9">
    <location>
        <begin position="354"/>
        <end position="379"/>
    </location>
</feature>
<comment type="caution">
    <text evidence="11">The sequence shown here is derived from an EMBL/GenBank/DDBJ whole genome shotgun (WGS) entry which is preliminary data.</text>
</comment>
<feature type="transmembrane region" description="Helical" evidence="9">
    <location>
        <begin position="63"/>
        <end position="80"/>
    </location>
</feature>
<feature type="domain" description="Major facilitator superfamily (MFS) profile" evidence="10">
    <location>
        <begin position="19"/>
        <end position="445"/>
    </location>
</feature>
<dbReference type="PROSITE" id="PS00216">
    <property type="entry name" value="SUGAR_TRANSPORT_1"/>
    <property type="match status" value="1"/>
</dbReference>
<dbReference type="Proteomes" id="UP000292052">
    <property type="component" value="Unassembled WGS sequence"/>
</dbReference>
<dbReference type="Gene3D" id="1.20.1250.20">
    <property type="entry name" value="MFS general substrate transporter like domains"/>
    <property type="match status" value="1"/>
</dbReference>
<evidence type="ECO:0000256" key="9">
    <source>
        <dbReference type="SAM" id="Phobius"/>
    </source>
</evidence>
<name>A0A482VRE5_ASBVE</name>
<comment type="subcellular location">
    <subcellularLocation>
        <location evidence="1">Cell membrane</location>
        <topology evidence="1">Multi-pass membrane protein</topology>
    </subcellularLocation>
</comment>
<keyword evidence="4" id="KW-0762">Sugar transport</keyword>
<evidence type="ECO:0000256" key="7">
    <source>
        <dbReference type="ARBA" id="ARBA00023136"/>
    </source>
</evidence>
<dbReference type="Pfam" id="PF00083">
    <property type="entry name" value="Sugar_tr"/>
    <property type="match status" value="1"/>
</dbReference>
<dbReference type="PANTHER" id="PTHR48021">
    <property type="match status" value="1"/>
</dbReference>
<organism evidence="11 12">
    <name type="scientific">Asbolus verrucosus</name>
    <name type="common">Desert ironclad beetle</name>
    <dbReference type="NCBI Taxonomy" id="1661398"/>
    <lineage>
        <taxon>Eukaryota</taxon>
        <taxon>Metazoa</taxon>
        <taxon>Ecdysozoa</taxon>
        <taxon>Arthropoda</taxon>
        <taxon>Hexapoda</taxon>
        <taxon>Insecta</taxon>
        <taxon>Pterygota</taxon>
        <taxon>Neoptera</taxon>
        <taxon>Endopterygota</taxon>
        <taxon>Coleoptera</taxon>
        <taxon>Polyphaga</taxon>
        <taxon>Cucujiformia</taxon>
        <taxon>Tenebrionidae</taxon>
        <taxon>Pimeliinae</taxon>
        <taxon>Asbolus</taxon>
    </lineage>
</organism>
<evidence type="ECO:0000313" key="11">
    <source>
        <dbReference type="EMBL" id="RZC35256.1"/>
    </source>
</evidence>
<feature type="transmembrane region" description="Helical" evidence="9">
    <location>
        <begin position="146"/>
        <end position="165"/>
    </location>
</feature>
<dbReference type="InterPro" id="IPR036259">
    <property type="entry name" value="MFS_trans_sf"/>
</dbReference>
<feature type="transmembrane region" description="Helical" evidence="9">
    <location>
        <begin position="293"/>
        <end position="313"/>
    </location>
</feature>
<feature type="transmembrane region" description="Helical" evidence="9">
    <location>
        <begin position="171"/>
        <end position="191"/>
    </location>
</feature>
<keyword evidence="3" id="KW-1003">Cell membrane</keyword>
<feature type="transmembrane region" description="Helical" evidence="9">
    <location>
        <begin position="423"/>
        <end position="441"/>
    </location>
</feature>
<dbReference type="GO" id="GO:0005886">
    <property type="term" value="C:plasma membrane"/>
    <property type="evidence" value="ECO:0007669"/>
    <property type="project" value="UniProtKB-SubCell"/>
</dbReference>
<keyword evidence="8" id="KW-0325">Glycoprotein</keyword>
<keyword evidence="6 9" id="KW-1133">Transmembrane helix</keyword>
<reference evidence="11 12" key="1">
    <citation type="submission" date="2017-03" db="EMBL/GenBank/DDBJ databases">
        <title>Genome of the blue death feigning beetle - Asbolus verrucosus.</title>
        <authorList>
            <person name="Rider S.D."/>
        </authorList>
    </citation>
    <scope>NUCLEOTIDE SEQUENCE [LARGE SCALE GENOMIC DNA]</scope>
    <source>
        <strain evidence="11">Butters</strain>
        <tissue evidence="11">Head and leg muscle</tissue>
    </source>
</reference>
<evidence type="ECO:0000256" key="4">
    <source>
        <dbReference type="ARBA" id="ARBA00022597"/>
    </source>
</evidence>
<dbReference type="InterPro" id="IPR050549">
    <property type="entry name" value="MFS_Trehalose_Transporter"/>
</dbReference>
<dbReference type="InterPro" id="IPR003663">
    <property type="entry name" value="Sugar/inositol_transpt"/>
</dbReference>
<keyword evidence="12" id="KW-1185">Reference proteome</keyword>
<dbReference type="InterPro" id="IPR020846">
    <property type="entry name" value="MFS_dom"/>
</dbReference>
<feature type="transmembrane region" description="Helical" evidence="9">
    <location>
        <begin position="113"/>
        <end position="134"/>
    </location>
</feature>
<keyword evidence="5 9" id="KW-0812">Transmembrane</keyword>
<sequence length="469" mass="50601">MSTDGVLEPYLKNLPQLLVALIATLNAIADGMQYGWSAPVLPLLRSDGSPVRITENDETWLESAYLIAGLAGIPVTAYSVDKIGRKNSILLASSASLVAWVVIAAATKVEHLYVARALSGAAGDMAFVATPMYIAEIADEKIRGFLVGLDYLMMLLGVLVIYSIAPFTPYYAPSVVAGVLIVVQLSVFPFMPSSPYYLLSKGKREQAQKSLDRLRRRREGNGEELEAMIKAVDTRNETKGRLSDLIVVASNRKAVIIITVLLACQNFSGYSVMVMNVHTILTEAGSVYLTSETTGIVMSALMLGAAIVCSLCVDKFGRKILLLISSVLTGLCLLALAIYFRLKLSGVDVKGVSWIPVVSVMAFAVTFKLGLGFLPQLIVSELFSNKVKAVGMTYGDAMFIIFGSLSVISYHYLARCCGIDVPLYVFAVVSFASGVFTVLGVPETKGKTLEEIQLMLRGGRRVDESELAT</sequence>
<evidence type="ECO:0000313" key="12">
    <source>
        <dbReference type="Proteomes" id="UP000292052"/>
    </source>
</evidence>
<dbReference type="AlphaFoldDB" id="A0A482VRE5"/>
<dbReference type="FunFam" id="1.20.1250.20:FF:000218">
    <property type="entry name" value="facilitated trehalose transporter Tret1"/>
    <property type="match status" value="1"/>
</dbReference>
<dbReference type="PROSITE" id="PS50850">
    <property type="entry name" value="MFS"/>
    <property type="match status" value="1"/>
</dbReference>
<evidence type="ECO:0000259" key="10">
    <source>
        <dbReference type="PROSITE" id="PS50850"/>
    </source>
</evidence>
<feature type="transmembrane region" description="Helical" evidence="9">
    <location>
        <begin position="254"/>
        <end position="273"/>
    </location>
</feature>
<dbReference type="InterPro" id="IPR005829">
    <property type="entry name" value="Sugar_transporter_CS"/>
</dbReference>
<feature type="transmembrane region" description="Helical" evidence="9">
    <location>
        <begin position="391"/>
        <end position="411"/>
    </location>
</feature>
<evidence type="ECO:0000256" key="6">
    <source>
        <dbReference type="ARBA" id="ARBA00022989"/>
    </source>
</evidence>